<evidence type="ECO:0000313" key="2">
    <source>
        <dbReference type="Proteomes" id="UP000390335"/>
    </source>
</evidence>
<proteinExistence type="predicted"/>
<keyword evidence="2" id="KW-1185">Reference proteome</keyword>
<dbReference type="Proteomes" id="UP000390335">
    <property type="component" value="Unassembled WGS sequence"/>
</dbReference>
<protein>
    <submittedName>
        <fullName evidence="1">Uncharacterized protein</fullName>
    </submittedName>
</protein>
<sequence>MELEKELHITEIGAALHPKRRMVVLRREDGFYTYAEQYHYVSHYEGKIIAEGWVTLPSDGMHTTSKIAEIEGRAAFSRRYGVAY</sequence>
<comment type="caution">
    <text evidence="1">The sequence shown here is derived from an EMBL/GenBank/DDBJ whole genome shotgun (WGS) entry which is preliminary data.</text>
</comment>
<dbReference type="RefSeq" id="WP_152094128.1">
    <property type="nucleotide sequence ID" value="NZ_BLAJ01000004.1"/>
</dbReference>
<name>A0ABQ0Z856_9HYPH</name>
<reference evidence="1 2" key="1">
    <citation type="journal article" date="2020" name="Genome Biol. Evol.">
        <title>Rhizobium dioscoreae sp. nov., a plant growth-promoting bacterium isolated from yam (Dioscorea species).</title>
        <authorList>
            <person name="Ouyabe M."/>
            <person name="Tanaka N."/>
            <person name="Shiwa Y."/>
            <person name="Fujita N."/>
            <person name="Kikuno H."/>
            <person name="Babil P."/>
            <person name="Shiwachi H."/>
        </authorList>
    </citation>
    <scope>NUCLEOTIDE SEQUENCE [LARGE SCALE GENOMIC DNA]</scope>
    <source>
        <strain evidence="1 2">S-93</strain>
    </source>
</reference>
<dbReference type="EMBL" id="BLAJ01000004">
    <property type="protein sequence ID" value="GES51548.1"/>
    <property type="molecule type" value="Genomic_DNA"/>
</dbReference>
<gene>
    <name evidence="1" type="ORF">RsS93_41620</name>
</gene>
<accession>A0ABQ0Z856</accession>
<evidence type="ECO:0000313" key="1">
    <source>
        <dbReference type="EMBL" id="GES51548.1"/>
    </source>
</evidence>
<organism evidence="1 2">
    <name type="scientific">Rhizobium dioscoreae</name>
    <dbReference type="NCBI Taxonomy" id="2653122"/>
    <lineage>
        <taxon>Bacteria</taxon>
        <taxon>Pseudomonadati</taxon>
        <taxon>Pseudomonadota</taxon>
        <taxon>Alphaproteobacteria</taxon>
        <taxon>Hyphomicrobiales</taxon>
        <taxon>Rhizobiaceae</taxon>
        <taxon>Rhizobium/Agrobacterium group</taxon>
        <taxon>Rhizobium</taxon>
    </lineage>
</organism>